<accession>A0A6J5SWU5</accession>
<dbReference type="EMBL" id="LR797499">
    <property type="protein sequence ID" value="CAB4220052.1"/>
    <property type="molecule type" value="Genomic_DNA"/>
</dbReference>
<proteinExistence type="predicted"/>
<organism evidence="1">
    <name type="scientific">uncultured Caudovirales phage</name>
    <dbReference type="NCBI Taxonomy" id="2100421"/>
    <lineage>
        <taxon>Viruses</taxon>
        <taxon>Duplodnaviria</taxon>
        <taxon>Heunggongvirae</taxon>
        <taxon>Uroviricota</taxon>
        <taxon>Caudoviricetes</taxon>
        <taxon>Peduoviridae</taxon>
        <taxon>Maltschvirus</taxon>
        <taxon>Maltschvirus maltsch</taxon>
    </lineage>
</organism>
<evidence type="ECO:0000313" key="1">
    <source>
        <dbReference type="EMBL" id="CAB4220052.1"/>
    </source>
</evidence>
<sequence>MTTFRKVKLEIARGNGYGQYIVIAQYKGKLIHAHTTDSETFDWLNDDSDQAKHQEAKRYAYSLIVNAFNNR</sequence>
<reference evidence="1" key="1">
    <citation type="submission" date="2020-05" db="EMBL/GenBank/DDBJ databases">
        <authorList>
            <person name="Chiriac C."/>
            <person name="Salcher M."/>
            <person name="Ghai R."/>
            <person name="Kavagutti S V."/>
        </authorList>
    </citation>
    <scope>NUCLEOTIDE SEQUENCE</scope>
</reference>
<protein>
    <submittedName>
        <fullName evidence="1">Uncharacterized protein</fullName>
    </submittedName>
</protein>
<gene>
    <name evidence="1" type="ORF">UFOVP1624_50</name>
</gene>
<name>A0A6J5SWU5_9CAUD</name>